<dbReference type="GO" id="GO:0043590">
    <property type="term" value="C:bacterial nucleoid"/>
    <property type="evidence" value="ECO:0007669"/>
    <property type="project" value="UniProtKB-UniRule"/>
</dbReference>
<proteinExistence type="inferred from homology"/>
<comment type="subunit">
    <text evidence="1">Homodimer.</text>
</comment>
<dbReference type="HAMAP" id="MF_00274">
    <property type="entry name" value="DNA_YbaB_EbfC"/>
    <property type="match status" value="1"/>
</dbReference>
<gene>
    <name evidence="2" type="ORF">ENQ77_05100</name>
    <name evidence="3" type="ORF">ENU66_02130</name>
</gene>
<reference evidence="2" key="1">
    <citation type="journal article" date="2020" name="mSystems">
        <title>Genome- and Community-Level Interaction Insights into Carbon Utilization and Element Cycling Functions of Hydrothermarchaeota in Hydrothermal Sediment.</title>
        <authorList>
            <person name="Zhou Z."/>
            <person name="Liu Y."/>
            <person name="Xu W."/>
            <person name="Pan J."/>
            <person name="Luo Z.H."/>
            <person name="Li M."/>
        </authorList>
    </citation>
    <scope>NUCLEOTIDE SEQUENCE [LARGE SCALE GENOMIC DNA]</scope>
    <source>
        <strain evidence="2">SpSt-34</strain>
        <strain evidence="3">SpSt-69</strain>
    </source>
</reference>
<comment type="function">
    <text evidence="1">Binds to DNA and alters its conformation. May be involved in regulation of gene expression, nucleoid organization and DNA protection.</text>
</comment>
<evidence type="ECO:0000313" key="3">
    <source>
        <dbReference type="EMBL" id="HGL17122.1"/>
    </source>
</evidence>
<dbReference type="SUPFAM" id="SSF82607">
    <property type="entry name" value="YbaB-like"/>
    <property type="match status" value="1"/>
</dbReference>
<comment type="caution">
    <text evidence="2">The sequence shown here is derived from an EMBL/GenBank/DDBJ whole genome shotgun (WGS) entry which is preliminary data.</text>
</comment>
<dbReference type="GO" id="GO:0005737">
    <property type="term" value="C:cytoplasm"/>
    <property type="evidence" value="ECO:0007669"/>
    <property type="project" value="UniProtKB-UniRule"/>
</dbReference>
<evidence type="ECO:0000256" key="1">
    <source>
        <dbReference type="HAMAP-Rule" id="MF_00274"/>
    </source>
</evidence>
<evidence type="ECO:0000313" key="2">
    <source>
        <dbReference type="EMBL" id="HEN28026.1"/>
    </source>
</evidence>
<name>A0A7C2K1M0_UNCW3</name>
<organism evidence="2">
    <name type="scientific">candidate division WOR-3 bacterium</name>
    <dbReference type="NCBI Taxonomy" id="2052148"/>
    <lineage>
        <taxon>Bacteria</taxon>
        <taxon>Bacteria division WOR-3</taxon>
    </lineage>
</organism>
<keyword evidence="1" id="KW-0963">Cytoplasm</keyword>
<comment type="subcellular location">
    <subcellularLocation>
        <location evidence="1">Cytoplasm</location>
        <location evidence="1">Nucleoid</location>
    </subcellularLocation>
</comment>
<accession>A0A7C2K1M0</accession>
<comment type="similarity">
    <text evidence="1">Belongs to the YbaB/EbfC family.</text>
</comment>
<dbReference type="Gene3D" id="3.30.1310.10">
    <property type="entry name" value="Nucleoid-associated protein YbaB-like domain"/>
    <property type="match status" value="1"/>
</dbReference>
<keyword evidence="1 2" id="KW-0238">DNA-binding</keyword>
<sequence length="103" mass="11670">MDLFKMLKDAQKMQATVAKARKEIQKLQMDVEKDGIKVTINGVFKITGLKISNDALLDDKTKLEKAILSCLNEAFETMQKEAQKKMQELLKDLPINELGPFLS</sequence>
<dbReference type="Pfam" id="PF02575">
    <property type="entry name" value="YbaB_DNA_bd"/>
    <property type="match status" value="1"/>
</dbReference>
<dbReference type="EMBL" id="DTDJ01000019">
    <property type="protein sequence ID" value="HGL17122.1"/>
    <property type="molecule type" value="Genomic_DNA"/>
</dbReference>
<dbReference type="PIRSF" id="PIRSF004555">
    <property type="entry name" value="UCP004555"/>
    <property type="match status" value="1"/>
</dbReference>
<dbReference type="AlphaFoldDB" id="A0A7C2K1M0"/>
<dbReference type="EMBL" id="DSOL01000145">
    <property type="protein sequence ID" value="HEN28026.1"/>
    <property type="molecule type" value="Genomic_DNA"/>
</dbReference>
<protein>
    <recommendedName>
        <fullName evidence="1">Nucleoid-associated protein ENQ77_05100</fullName>
    </recommendedName>
</protein>
<dbReference type="InterPro" id="IPR036894">
    <property type="entry name" value="YbaB-like_sf"/>
</dbReference>
<dbReference type="GO" id="GO:0003677">
    <property type="term" value="F:DNA binding"/>
    <property type="evidence" value="ECO:0007669"/>
    <property type="project" value="UniProtKB-UniRule"/>
</dbReference>
<dbReference type="InterPro" id="IPR004401">
    <property type="entry name" value="YbaB/EbfC"/>
</dbReference>